<dbReference type="EMBL" id="CP017708">
    <property type="protein sequence ID" value="AOY81063.1"/>
    <property type="molecule type" value="Genomic_DNA"/>
</dbReference>
<accession>A0A1D9G0E2</accession>
<dbReference type="Proteomes" id="UP000176944">
    <property type="component" value="Chromosome"/>
</dbReference>
<gene>
    <name evidence="1" type="ORF">BJP36_15300</name>
</gene>
<name>A0A1D9G0E2_MOOP1</name>
<sequence>MLTFKNILIYSCLPDSLFPTPYSEAPKLGISPALEAPLLWKLPCSPCSGHQGFDITPLGGRAEFTLMEKNSAR</sequence>
<organism evidence="1 2">
    <name type="scientific">Moorena producens (strain JHB)</name>
    <dbReference type="NCBI Taxonomy" id="1454205"/>
    <lineage>
        <taxon>Bacteria</taxon>
        <taxon>Bacillati</taxon>
        <taxon>Cyanobacteriota</taxon>
        <taxon>Cyanophyceae</taxon>
        <taxon>Coleofasciculales</taxon>
        <taxon>Coleofasciculaceae</taxon>
        <taxon>Moorena</taxon>
    </lineage>
</organism>
<proteinExistence type="predicted"/>
<dbReference type="AlphaFoldDB" id="A0A1D9G0E2"/>
<evidence type="ECO:0000313" key="1">
    <source>
        <dbReference type="EMBL" id="AOY81063.1"/>
    </source>
</evidence>
<protein>
    <submittedName>
        <fullName evidence="1">Uncharacterized protein</fullName>
    </submittedName>
</protein>
<evidence type="ECO:0000313" key="2">
    <source>
        <dbReference type="Proteomes" id="UP000176944"/>
    </source>
</evidence>
<reference evidence="2" key="1">
    <citation type="submission" date="2016-10" db="EMBL/GenBank/DDBJ databases">
        <title>Comparative genomics uncovers the prolific and rare metabolic potential of the cyanobacterial genus Moorea.</title>
        <authorList>
            <person name="Leao T."/>
            <person name="Castelao G."/>
            <person name="Korobeynikov A."/>
            <person name="Monroe E.A."/>
            <person name="Podell S."/>
            <person name="Glukhov E."/>
            <person name="Allen E."/>
            <person name="Gerwick W.H."/>
            <person name="Gerwick L."/>
        </authorList>
    </citation>
    <scope>NUCLEOTIDE SEQUENCE [LARGE SCALE GENOMIC DNA]</scope>
    <source>
        <strain evidence="2">JHB</strain>
    </source>
</reference>